<comment type="caution">
    <text evidence="2">The sequence shown here is derived from an EMBL/GenBank/DDBJ whole genome shotgun (WGS) entry which is preliminary data.</text>
</comment>
<sequence length="170" mass="19492">MNWLDLRTSRLILSPVNWQDMPDILALKTDVLTFSSMLGGVRTSWQVQKEMAEDILYWGSHRIGIYTVRKHIQNRTGQFLGITGIHLRNDNRGHALRFALWGWAQGKGYAREAAFAVLSAAHERGYQRIVAVTKERNIASRRILGSIGMNVEEQFMRHGYKMLTYVSVLS</sequence>
<reference evidence="2 3" key="1">
    <citation type="submission" date="2018-05" db="EMBL/GenBank/DDBJ databases">
        <title>Reference genomes for bee gut microbiota database.</title>
        <authorList>
            <person name="Ellegaard K.M."/>
        </authorList>
    </citation>
    <scope>NUCLEOTIDE SEQUENCE [LARGE SCALE GENOMIC DNA]</scope>
    <source>
        <strain evidence="2 3">ESL0284</strain>
    </source>
</reference>
<evidence type="ECO:0000313" key="2">
    <source>
        <dbReference type="EMBL" id="PXZ00547.1"/>
    </source>
</evidence>
<dbReference type="RefSeq" id="WP_110438690.1">
    <property type="nucleotide sequence ID" value="NZ_CP046393.1"/>
</dbReference>
<dbReference type="GO" id="GO:0016747">
    <property type="term" value="F:acyltransferase activity, transferring groups other than amino-acyl groups"/>
    <property type="evidence" value="ECO:0007669"/>
    <property type="project" value="InterPro"/>
</dbReference>
<keyword evidence="2" id="KW-0808">Transferase</keyword>
<name>A0A318MYP6_9PROT</name>
<dbReference type="InterPro" id="IPR000182">
    <property type="entry name" value="GNAT_dom"/>
</dbReference>
<dbReference type="Gene3D" id="3.40.630.30">
    <property type="match status" value="1"/>
</dbReference>
<dbReference type="SUPFAM" id="SSF55729">
    <property type="entry name" value="Acyl-CoA N-acyltransferases (Nat)"/>
    <property type="match status" value="1"/>
</dbReference>
<evidence type="ECO:0000313" key="3">
    <source>
        <dbReference type="Proteomes" id="UP000247565"/>
    </source>
</evidence>
<dbReference type="AlphaFoldDB" id="A0A318MYP6"/>
<feature type="domain" description="N-acetyltransferase" evidence="1">
    <location>
        <begin position="11"/>
        <end position="167"/>
    </location>
</feature>
<keyword evidence="3" id="KW-1185">Reference proteome</keyword>
<evidence type="ECO:0000259" key="1">
    <source>
        <dbReference type="PROSITE" id="PS51186"/>
    </source>
</evidence>
<dbReference type="PROSITE" id="PS51186">
    <property type="entry name" value="GNAT"/>
    <property type="match status" value="1"/>
</dbReference>
<organism evidence="2 3">
    <name type="scientific">Commensalibacter melissae</name>
    <dbReference type="NCBI Taxonomy" id="2070537"/>
    <lineage>
        <taxon>Bacteria</taxon>
        <taxon>Pseudomonadati</taxon>
        <taxon>Pseudomonadota</taxon>
        <taxon>Alphaproteobacteria</taxon>
        <taxon>Acetobacterales</taxon>
        <taxon>Acetobacteraceae</taxon>
    </lineage>
</organism>
<dbReference type="InterPro" id="IPR016181">
    <property type="entry name" value="Acyl_CoA_acyltransferase"/>
</dbReference>
<dbReference type="InterPro" id="IPR051531">
    <property type="entry name" value="N-acetyltransferase"/>
</dbReference>
<accession>A0A318MYP6</accession>
<dbReference type="PANTHER" id="PTHR43792:SF1">
    <property type="entry name" value="N-ACETYLTRANSFERASE DOMAIN-CONTAINING PROTEIN"/>
    <property type="match status" value="1"/>
</dbReference>
<protein>
    <submittedName>
        <fullName evidence="2">N-acetyltransferase</fullName>
    </submittedName>
</protein>
<proteinExistence type="predicted"/>
<dbReference type="OrthoDB" id="7263714at2"/>
<dbReference type="EMBL" id="QGLT01000002">
    <property type="protein sequence ID" value="PXZ00547.1"/>
    <property type="molecule type" value="Genomic_DNA"/>
</dbReference>
<gene>
    <name evidence="2" type="ORF">DK869_03835</name>
</gene>
<dbReference type="PANTHER" id="PTHR43792">
    <property type="entry name" value="GNAT FAMILY, PUTATIVE (AFU_ORTHOLOGUE AFUA_3G00765)-RELATED-RELATED"/>
    <property type="match status" value="1"/>
</dbReference>
<dbReference type="Proteomes" id="UP000247565">
    <property type="component" value="Unassembled WGS sequence"/>
</dbReference>
<dbReference type="Pfam" id="PF13302">
    <property type="entry name" value="Acetyltransf_3"/>
    <property type="match status" value="1"/>
</dbReference>